<feature type="short sequence motif" description="'HIGH' region" evidence="12">
    <location>
        <begin position="29"/>
        <end position="39"/>
    </location>
</feature>
<dbReference type="EC" id="6.1.1.16" evidence="12"/>
<comment type="cofactor">
    <cofactor evidence="12">
        <name>Zn(2+)</name>
        <dbReference type="ChEBI" id="CHEBI:29105"/>
    </cofactor>
    <text evidence="12">Binds 1 zinc ion per subunit.</text>
</comment>
<comment type="catalytic activity">
    <reaction evidence="11 12">
        <text>tRNA(Cys) + L-cysteine + ATP = L-cysteinyl-tRNA(Cys) + AMP + diphosphate</text>
        <dbReference type="Rhea" id="RHEA:17773"/>
        <dbReference type="Rhea" id="RHEA-COMP:9661"/>
        <dbReference type="Rhea" id="RHEA-COMP:9679"/>
        <dbReference type="ChEBI" id="CHEBI:30616"/>
        <dbReference type="ChEBI" id="CHEBI:33019"/>
        <dbReference type="ChEBI" id="CHEBI:35235"/>
        <dbReference type="ChEBI" id="CHEBI:78442"/>
        <dbReference type="ChEBI" id="CHEBI:78517"/>
        <dbReference type="ChEBI" id="CHEBI:456215"/>
        <dbReference type="EC" id="6.1.1.16"/>
    </reaction>
</comment>
<feature type="binding site" evidence="12">
    <location>
        <position position="240"/>
    </location>
    <ligand>
        <name>Zn(2+)</name>
        <dbReference type="ChEBI" id="CHEBI:29105"/>
    </ligand>
</feature>
<protein>
    <recommendedName>
        <fullName evidence="12">Cysteine--tRNA ligase</fullName>
        <ecNumber evidence="12">6.1.1.16</ecNumber>
    </recommendedName>
    <alternativeName>
        <fullName evidence="12">Cysteinyl-tRNA synthetase</fullName>
        <shortName evidence="12">CysRS</shortName>
    </alternativeName>
</protein>
<evidence type="ECO:0000256" key="10">
    <source>
        <dbReference type="ARBA" id="ARBA00023146"/>
    </source>
</evidence>
<dbReference type="PRINTS" id="PR00983">
    <property type="entry name" value="TRNASYNTHCYS"/>
</dbReference>
<dbReference type="InterPro" id="IPR015273">
    <property type="entry name" value="Cys-tRNA-synt_Ia_DALR"/>
</dbReference>
<keyword evidence="5 12" id="KW-0479">Metal-binding</keyword>
<evidence type="ECO:0000256" key="6">
    <source>
        <dbReference type="ARBA" id="ARBA00022741"/>
    </source>
</evidence>
<dbReference type="InterPro" id="IPR032678">
    <property type="entry name" value="tRNA-synt_1_cat_dom"/>
</dbReference>
<dbReference type="NCBIfam" id="TIGR00435">
    <property type="entry name" value="cysS"/>
    <property type="match status" value="1"/>
</dbReference>
<organism evidence="14">
    <name type="scientific">uncultured marine group II/III euryarchaeote KM3_67_D09</name>
    <dbReference type="NCBI Taxonomy" id="1456483"/>
    <lineage>
        <taxon>Archaea</taxon>
        <taxon>Methanobacteriati</taxon>
        <taxon>Methanobacteriota</taxon>
        <taxon>environmental samples</taxon>
    </lineage>
</organism>
<dbReference type="PANTHER" id="PTHR10890:SF3">
    <property type="entry name" value="CYSTEINE--TRNA LIGASE, CYTOPLASMIC"/>
    <property type="match status" value="1"/>
</dbReference>
<evidence type="ECO:0000256" key="9">
    <source>
        <dbReference type="ARBA" id="ARBA00022917"/>
    </source>
</evidence>
<feature type="domain" description="Cysteinyl-tRNA synthetase class Ia DALR" evidence="13">
    <location>
        <begin position="350"/>
        <end position="414"/>
    </location>
</feature>
<feature type="binding site" evidence="12">
    <location>
        <position position="236"/>
    </location>
    <ligand>
        <name>Zn(2+)</name>
        <dbReference type="ChEBI" id="CHEBI:29105"/>
    </ligand>
</feature>
<evidence type="ECO:0000256" key="4">
    <source>
        <dbReference type="ARBA" id="ARBA00022598"/>
    </source>
</evidence>
<evidence type="ECO:0000256" key="3">
    <source>
        <dbReference type="ARBA" id="ARBA00022490"/>
    </source>
</evidence>
<feature type="short sequence motif" description="'KMSKS' region" evidence="12">
    <location>
        <begin position="269"/>
        <end position="273"/>
    </location>
</feature>
<comment type="similarity">
    <text evidence="2 12">Belongs to the class-I aminoacyl-tRNA synthetase family.</text>
</comment>
<evidence type="ECO:0000256" key="8">
    <source>
        <dbReference type="ARBA" id="ARBA00022840"/>
    </source>
</evidence>
<dbReference type="GO" id="GO:0005829">
    <property type="term" value="C:cytosol"/>
    <property type="evidence" value="ECO:0007669"/>
    <property type="project" value="TreeGrafter"/>
</dbReference>
<proteinExistence type="inferred from homology"/>
<dbReference type="Pfam" id="PF23493">
    <property type="entry name" value="CysS_C"/>
    <property type="match status" value="1"/>
</dbReference>
<dbReference type="InterPro" id="IPR024909">
    <property type="entry name" value="Cys-tRNA/MSH_ligase"/>
</dbReference>
<feature type="binding site" evidence="12">
    <location>
        <position position="27"/>
    </location>
    <ligand>
        <name>Zn(2+)</name>
        <dbReference type="ChEBI" id="CHEBI:29105"/>
    </ligand>
</feature>
<comment type="subcellular location">
    <subcellularLocation>
        <location evidence="1 12">Cytoplasm</location>
    </subcellularLocation>
</comment>
<feature type="binding site" evidence="12">
    <location>
        <position position="211"/>
    </location>
    <ligand>
        <name>Zn(2+)</name>
        <dbReference type="ChEBI" id="CHEBI:29105"/>
    </ligand>
</feature>
<evidence type="ECO:0000256" key="7">
    <source>
        <dbReference type="ARBA" id="ARBA00022833"/>
    </source>
</evidence>
<evidence type="ECO:0000259" key="13">
    <source>
        <dbReference type="SMART" id="SM00840"/>
    </source>
</evidence>
<dbReference type="HAMAP" id="MF_00041">
    <property type="entry name" value="Cys_tRNA_synth"/>
    <property type="match status" value="1"/>
</dbReference>
<dbReference type="CDD" id="cd00672">
    <property type="entry name" value="CysRS_core"/>
    <property type="match status" value="1"/>
</dbReference>
<keyword evidence="10 12" id="KW-0030">Aminoacyl-tRNA synthetase</keyword>
<dbReference type="FunFam" id="3.40.50.620:FF:000130">
    <property type="entry name" value="Cysteine--tRNA ligase"/>
    <property type="match status" value="1"/>
</dbReference>
<dbReference type="Pfam" id="PF09190">
    <property type="entry name" value="DALR_2"/>
    <property type="match status" value="1"/>
</dbReference>
<dbReference type="SUPFAM" id="SSF47323">
    <property type="entry name" value="Anticodon-binding domain of a subclass of class I aminoacyl-tRNA synthetases"/>
    <property type="match status" value="1"/>
</dbReference>
<keyword evidence="3 12" id="KW-0963">Cytoplasm</keyword>
<gene>
    <name evidence="14" type="primary">CARS</name>
    <name evidence="12 14" type="synonym">cysS</name>
</gene>
<keyword evidence="6 12" id="KW-0547">Nucleotide-binding</keyword>
<evidence type="ECO:0000256" key="1">
    <source>
        <dbReference type="ARBA" id="ARBA00004496"/>
    </source>
</evidence>
<evidence type="ECO:0000256" key="5">
    <source>
        <dbReference type="ARBA" id="ARBA00022723"/>
    </source>
</evidence>
<reference evidence="14" key="1">
    <citation type="journal article" date="2014" name="Genome Biol. Evol.">
        <title>Pangenome evidence for extensive interdomain horizontal transfer affecting lineage core and shell genes in uncultured planktonic thaumarchaeota and euryarchaeota.</title>
        <authorList>
            <person name="Deschamps P."/>
            <person name="Zivanovic Y."/>
            <person name="Moreira D."/>
            <person name="Rodriguez-Valera F."/>
            <person name="Lopez-Garcia P."/>
        </authorList>
    </citation>
    <scope>NUCLEOTIDE SEQUENCE</scope>
</reference>
<evidence type="ECO:0000256" key="2">
    <source>
        <dbReference type="ARBA" id="ARBA00005594"/>
    </source>
</evidence>
<dbReference type="GO" id="GO:0008270">
    <property type="term" value="F:zinc ion binding"/>
    <property type="evidence" value="ECO:0007669"/>
    <property type="project" value="UniProtKB-UniRule"/>
</dbReference>
<dbReference type="Pfam" id="PF01406">
    <property type="entry name" value="tRNA-synt_1e"/>
    <property type="match status" value="1"/>
</dbReference>
<dbReference type="InterPro" id="IPR009080">
    <property type="entry name" value="tRNAsynth_Ia_anticodon-bd"/>
</dbReference>
<dbReference type="GO" id="GO:0004817">
    <property type="term" value="F:cysteine-tRNA ligase activity"/>
    <property type="evidence" value="ECO:0007669"/>
    <property type="project" value="UniProtKB-UniRule"/>
</dbReference>
<dbReference type="Gene3D" id="1.20.120.1910">
    <property type="entry name" value="Cysteine-tRNA ligase, C-terminal anti-codon recognition domain"/>
    <property type="match status" value="1"/>
</dbReference>
<name>A0A075HH59_9EURY</name>
<dbReference type="GO" id="GO:0006423">
    <property type="term" value="P:cysteinyl-tRNA aminoacylation"/>
    <property type="evidence" value="ECO:0007669"/>
    <property type="project" value="UniProtKB-UniRule"/>
</dbReference>
<evidence type="ECO:0000256" key="11">
    <source>
        <dbReference type="ARBA" id="ARBA00047398"/>
    </source>
</evidence>
<evidence type="ECO:0000256" key="12">
    <source>
        <dbReference type="HAMAP-Rule" id="MF_00041"/>
    </source>
</evidence>
<keyword evidence="9 12" id="KW-0648">Protein biosynthesis</keyword>
<dbReference type="SUPFAM" id="SSF52374">
    <property type="entry name" value="Nucleotidylyl transferase"/>
    <property type="match status" value="1"/>
</dbReference>
<dbReference type="AlphaFoldDB" id="A0A075HH59"/>
<dbReference type="SMART" id="SM00840">
    <property type="entry name" value="DALR_2"/>
    <property type="match status" value="1"/>
</dbReference>
<dbReference type="PANTHER" id="PTHR10890">
    <property type="entry name" value="CYSTEINYL-TRNA SYNTHETASE"/>
    <property type="match status" value="1"/>
</dbReference>
<keyword evidence="7 12" id="KW-0862">Zinc</keyword>
<feature type="binding site" evidence="12">
    <location>
        <position position="272"/>
    </location>
    <ligand>
        <name>ATP</name>
        <dbReference type="ChEBI" id="CHEBI:30616"/>
    </ligand>
</feature>
<dbReference type="InterPro" id="IPR056411">
    <property type="entry name" value="CysS_C"/>
</dbReference>
<keyword evidence="4 12" id="KW-0436">Ligase</keyword>
<evidence type="ECO:0000313" key="14">
    <source>
        <dbReference type="EMBL" id="AIF14480.1"/>
    </source>
</evidence>
<dbReference type="GO" id="GO:0005524">
    <property type="term" value="F:ATP binding"/>
    <property type="evidence" value="ECO:0007669"/>
    <property type="project" value="UniProtKB-UniRule"/>
</dbReference>
<dbReference type="EMBL" id="KF901002">
    <property type="protein sequence ID" value="AIF14480.1"/>
    <property type="molecule type" value="Genomic_DNA"/>
</dbReference>
<accession>A0A075HH59</accession>
<dbReference type="InterPro" id="IPR015803">
    <property type="entry name" value="Cys-tRNA-ligase"/>
</dbReference>
<dbReference type="InterPro" id="IPR014729">
    <property type="entry name" value="Rossmann-like_a/b/a_fold"/>
</dbReference>
<keyword evidence="8 12" id="KW-0067">ATP-binding</keyword>
<sequence>MRVYDTRSRAKREFEPLVEGSVRLYACGITPYSPSHLGHARQAIAFDVIVRWLRHSGYAVEYVTNFTDIDDKIINVANAEGVDFTVVAERNIADYYTVMDAMNVLRADTYPRVTESIPEIIDMVEQLIGKGHAYVANDGVYFEIDSAPEKYGELTGQTLEMVRAGAGGRVDNTGSGKRDHRDFALWKLAKPGEPSWESPWGEGRPGWHIECSAMSLKHLGETFDIHGGGADLLFPHHEAEIFQSECCLGHEPVVKYWLHNGLINVDGEKMSKSLGNFWTISDTFEHVDPLELRYALLNAPYRQPIEFNMAMLEESKKHHERMMEVYGKALVAAESSEWKGHKDLETAAERFTAGMNDDFNTRTAMVEVQTVVRELRALLDSNADSGLIAASVGWLNEFAGNLLGLLPDVKTVRAAQAEGVSARSNLASQVEPLLEQRAAARADKDWARADQIRDQLNELGVVVEDSPDGPVWRIE</sequence>
<dbReference type="Gene3D" id="3.40.50.620">
    <property type="entry name" value="HUPs"/>
    <property type="match status" value="1"/>
</dbReference>